<proteinExistence type="predicted"/>
<dbReference type="Proteomes" id="UP000220752">
    <property type="component" value="Unassembled WGS sequence"/>
</dbReference>
<sequence>MMDTMWAFMQMGGLKADYPALKEACMELRQMMMQKTAGQRKDKPKDLSWDNLERVKVTIICEAMALVLSGEYEEAGA</sequence>
<dbReference type="EMBL" id="NMTQ01000037">
    <property type="protein sequence ID" value="PDX57824.1"/>
    <property type="molecule type" value="Genomic_DNA"/>
</dbReference>
<evidence type="ECO:0000313" key="1">
    <source>
        <dbReference type="EMBL" id="PDX57824.1"/>
    </source>
</evidence>
<name>A0A2A6Z8Y7_9FIRM</name>
<keyword evidence="2" id="KW-1185">Reference proteome</keyword>
<gene>
    <name evidence="1" type="ORF">CGS46_13260</name>
</gene>
<reference evidence="1 2" key="1">
    <citation type="journal article" date="2017" name="Front. Microbiol.">
        <title>New Insights into the Diversity of the Genus Faecalibacterium.</title>
        <authorList>
            <person name="Benevides L."/>
            <person name="Burman S."/>
            <person name="Martin R."/>
            <person name="Robert V."/>
            <person name="Thomas M."/>
            <person name="Miquel S."/>
            <person name="Chain F."/>
            <person name="Sokol H."/>
            <person name="Bermudez-Humaran L.G."/>
            <person name="Morrison M."/>
            <person name="Langella P."/>
            <person name="Azevedo V.A."/>
            <person name="Chatel J.M."/>
            <person name="Soares S."/>
        </authorList>
    </citation>
    <scope>NUCLEOTIDE SEQUENCE [LARGE SCALE GENOMIC DNA]</scope>
    <source>
        <strain evidence="2">CNCM I-4540</strain>
    </source>
</reference>
<accession>A0A2A6Z8Y7</accession>
<organism evidence="1 2">
    <name type="scientific">Faecalibacterium langellae</name>
    <dbReference type="NCBI Taxonomy" id="3435293"/>
    <lineage>
        <taxon>Bacteria</taxon>
        <taxon>Bacillati</taxon>
        <taxon>Bacillota</taxon>
        <taxon>Clostridia</taxon>
        <taxon>Eubacteriales</taxon>
        <taxon>Oscillospiraceae</taxon>
        <taxon>Faecalibacterium</taxon>
    </lineage>
</organism>
<dbReference type="AlphaFoldDB" id="A0A2A6Z8Y7"/>
<comment type="caution">
    <text evidence="1">The sequence shown here is derived from an EMBL/GenBank/DDBJ whole genome shotgun (WGS) entry which is preliminary data.</text>
</comment>
<evidence type="ECO:0000313" key="2">
    <source>
        <dbReference type="Proteomes" id="UP000220752"/>
    </source>
</evidence>
<protein>
    <submittedName>
        <fullName evidence="1">Uncharacterized protein</fullName>
    </submittedName>
</protein>